<protein>
    <submittedName>
        <fullName evidence="1">DUF1641 domain-containing protein</fullName>
    </submittedName>
</protein>
<dbReference type="Pfam" id="PF07849">
    <property type="entry name" value="DUF1641"/>
    <property type="match status" value="1"/>
</dbReference>
<dbReference type="PANTHER" id="PTHR38433">
    <property type="match status" value="1"/>
</dbReference>
<dbReference type="Proteomes" id="UP000663505">
    <property type="component" value="Chromosome"/>
</dbReference>
<keyword evidence="2" id="KW-1185">Reference proteome</keyword>
<name>A0A9X7VZG2_9BACL</name>
<reference evidence="1 2" key="1">
    <citation type="submission" date="2021-02" db="EMBL/GenBank/DDBJ databases">
        <title>Alicyclobacillus curvatus sp. nov. and Alicyclobacillus mengziensis sp. nov., two acidophilic bacteria isolated from acid mine drainage.</title>
        <authorList>
            <person name="Huang Y."/>
        </authorList>
    </citation>
    <scope>NUCLEOTIDE SEQUENCE [LARGE SCALE GENOMIC DNA]</scope>
    <source>
        <strain evidence="1 2">S30H14</strain>
    </source>
</reference>
<dbReference type="AlphaFoldDB" id="A0A9X7VZG2"/>
<dbReference type="InterPro" id="IPR012440">
    <property type="entry name" value="DUF1641"/>
</dbReference>
<evidence type="ECO:0000313" key="2">
    <source>
        <dbReference type="Proteomes" id="UP000663505"/>
    </source>
</evidence>
<gene>
    <name evidence="1" type="ORF">JZ786_01135</name>
</gene>
<proteinExistence type="predicted"/>
<evidence type="ECO:0000313" key="1">
    <source>
        <dbReference type="EMBL" id="QSO47692.1"/>
    </source>
</evidence>
<dbReference type="KEGG" id="afx:JZ786_01135"/>
<dbReference type="RefSeq" id="WP_206657036.1">
    <property type="nucleotide sequence ID" value="NZ_CP071182.1"/>
</dbReference>
<dbReference type="PANTHER" id="PTHR38433:SF1">
    <property type="entry name" value="DUF1641 DOMAIN-CONTAINING PROTEIN"/>
    <property type="match status" value="1"/>
</dbReference>
<dbReference type="EMBL" id="CP071182">
    <property type="protein sequence ID" value="QSO47692.1"/>
    <property type="molecule type" value="Genomic_DNA"/>
</dbReference>
<accession>A0A9X7VZG2</accession>
<organism evidence="1 2">
    <name type="scientific">Alicyclobacillus mengziensis</name>
    <dbReference type="NCBI Taxonomy" id="2931921"/>
    <lineage>
        <taxon>Bacteria</taxon>
        <taxon>Bacillati</taxon>
        <taxon>Bacillota</taxon>
        <taxon>Bacilli</taxon>
        <taxon>Bacillales</taxon>
        <taxon>Alicyclobacillaceae</taxon>
        <taxon>Alicyclobacillus</taxon>
    </lineage>
</organism>
<sequence length="154" mass="16310">MAAPITAVPKAVFLDDAHSTGAVSESTTAAESTSSKLNHLLDAFAETGWMDVLTAALEERRSLLAILVNELNRPSTVDVVKSFLSLGQVMSSFDASALAAVGKGVADGVNKVHEGQTIEVRGIWDVLKASRDPDISRAFSTILTILKAMGEQLR</sequence>